<protein>
    <submittedName>
        <fullName evidence="2">Uncharacterized protein</fullName>
    </submittedName>
</protein>
<evidence type="ECO:0000313" key="3">
    <source>
        <dbReference type="Proteomes" id="UP000600774"/>
    </source>
</evidence>
<evidence type="ECO:0000313" key="2">
    <source>
        <dbReference type="EMBL" id="HIH94476.1"/>
    </source>
</evidence>
<dbReference type="AlphaFoldDB" id="A0A832WA77"/>
<keyword evidence="1" id="KW-1133">Transmembrane helix</keyword>
<feature type="transmembrane region" description="Helical" evidence="1">
    <location>
        <begin position="166"/>
        <end position="187"/>
    </location>
</feature>
<sequence length="342" mass="40320">MENDLTKYSDIIGLIPIVVVLISAIIYFFGVRWGETQVREYNAASHYFAGILFIINCMLEPYLIFAFFKYIVLILTSHSFFEIYISWYIIYLSHYFAGILSVINCMLEPYLIFAFFKYVVLILTSHSFFEIYIPWYIIHLSHYFAGILSVINCMLEPYLILFEIYMQWFIISLLLLVELCLLVLLQYGADCLKDRRKSYTNFDKYGTVNLRERFKWFIDLFRSFVRLRFIPFVMIFIMYYLCKLSNSFEVILVSFVLAFLIFTNFAYCAGYYGARYQISVLYLKDGMSVCGIILKHGSMIEVLTENGACSINRDDISIIKVENISEIMFCKYPRILKAIFPV</sequence>
<dbReference type="GeneID" id="1474116"/>
<reference evidence="2" key="1">
    <citation type="journal article" date="2020" name="bioRxiv">
        <title>A rank-normalized archaeal taxonomy based on genome phylogeny resolves widespread incomplete and uneven classifications.</title>
        <authorList>
            <person name="Rinke C."/>
            <person name="Chuvochina M."/>
            <person name="Mussig A.J."/>
            <person name="Chaumeil P.-A."/>
            <person name="Waite D.W."/>
            <person name="Whitman W.B."/>
            <person name="Parks D.H."/>
            <person name="Hugenholtz P."/>
        </authorList>
    </citation>
    <scope>NUCLEOTIDE SEQUENCE</scope>
    <source>
        <strain evidence="2">UBA8876</strain>
    </source>
</reference>
<feature type="transmembrane region" description="Helical" evidence="1">
    <location>
        <begin position="46"/>
        <end position="72"/>
    </location>
</feature>
<dbReference type="EMBL" id="DUJU01000124">
    <property type="protein sequence ID" value="HIH94476.1"/>
    <property type="molecule type" value="Genomic_DNA"/>
</dbReference>
<gene>
    <name evidence="2" type="ORF">HA338_10755</name>
</gene>
<feature type="transmembrane region" description="Helical" evidence="1">
    <location>
        <begin position="247"/>
        <end position="274"/>
    </location>
</feature>
<feature type="transmembrane region" description="Helical" evidence="1">
    <location>
        <begin position="220"/>
        <end position="241"/>
    </location>
</feature>
<organism evidence="2 3">
    <name type="scientific">Methanosarcina acetivorans</name>
    <dbReference type="NCBI Taxonomy" id="2214"/>
    <lineage>
        <taxon>Archaea</taxon>
        <taxon>Methanobacteriati</taxon>
        <taxon>Methanobacteriota</taxon>
        <taxon>Stenosarchaea group</taxon>
        <taxon>Methanomicrobia</taxon>
        <taxon>Methanosarcinales</taxon>
        <taxon>Methanosarcinaceae</taxon>
        <taxon>Methanosarcina</taxon>
    </lineage>
</organism>
<accession>A0A832WA77</accession>
<dbReference type="Proteomes" id="UP000600774">
    <property type="component" value="Unassembled WGS sequence"/>
</dbReference>
<name>A0A832WA77_9EURY</name>
<evidence type="ECO:0000256" key="1">
    <source>
        <dbReference type="SAM" id="Phobius"/>
    </source>
</evidence>
<keyword evidence="1" id="KW-0472">Membrane</keyword>
<dbReference type="RefSeq" id="WP_011022209.1">
    <property type="nucleotide sequence ID" value="NZ_DUJU01000124.1"/>
</dbReference>
<feature type="transmembrane region" description="Helical" evidence="1">
    <location>
        <begin position="110"/>
        <end position="133"/>
    </location>
</feature>
<feature type="transmembrane region" description="Helical" evidence="1">
    <location>
        <begin position="12"/>
        <end position="34"/>
    </location>
</feature>
<proteinExistence type="predicted"/>
<feature type="transmembrane region" description="Helical" evidence="1">
    <location>
        <begin position="84"/>
        <end position="104"/>
    </location>
</feature>
<comment type="caution">
    <text evidence="2">The sequence shown here is derived from an EMBL/GenBank/DDBJ whole genome shotgun (WGS) entry which is preliminary data.</text>
</comment>
<keyword evidence="1" id="KW-0812">Transmembrane</keyword>